<comment type="caution">
    <text evidence="2">The sequence shown here is derived from an EMBL/GenBank/DDBJ whole genome shotgun (WGS) entry which is preliminary data.</text>
</comment>
<accession>A0AAW1XSK7</accession>
<organism evidence="2 3">
    <name type="scientific">Rubus argutus</name>
    <name type="common">Southern blackberry</name>
    <dbReference type="NCBI Taxonomy" id="59490"/>
    <lineage>
        <taxon>Eukaryota</taxon>
        <taxon>Viridiplantae</taxon>
        <taxon>Streptophyta</taxon>
        <taxon>Embryophyta</taxon>
        <taxon>Tracheophyta</taxon>
        <taxon>Spermatophyta</taxon>
        <taxon>Magnoliopsida</taxon>
        <taxon>eudicotyledons</taxon>
        <taxon>Gunneridae</taxon>
        <taxon>Pentapetalae</taxon>
        <taxon>rosids</taxon>
        <taxon>fabids</taxon>
        <taxon>Rosales</taxon>
        <taxon>Rosaceae</taxon>
        <taxon>Rosoideae</taxon>
        <taxon>Rosoideae incertae sedis</taxon>
        <taxon>Rubus</taxon>
    </lineage>
</organism>
<gene>
    <name evidence="2" type="ORF">M0R45_016135</name>
</gene>
<proteinExistence type="predicted"/>
<evidence type="ECO:0000313" key="2">
    <source>
        <dbReference type="EMBL" id="KAK9939439.1"/>
    </source>
</evidence>
<dbReference type="EMBL" id="JBEDUW010000003">
    <property type="protein sequence ID" value="KAK9939439.1"/>
    <property type="molecule type" value="Genomic_DNA"/>
</dbReference>
<dbReference type="AlphaFoldDB" id="A0AAW1XSK7"/>
<protein>
    <submittedName>
        <fullName evidence="2">Uncharacterized protein</fullName>
    </submittedName>
</protein>
<keyword evidence="3" id="KW-1185">Reference proteome</keyword>
<reference evidence="2 3" key="1">
    <citation type="journal article" date="2023" name="G3 (Bethesda)">
        <title>A chromosome-length genome assembly and annotation of blackberry (Rubus argutus, cv. 'Hillquist').</title>
        <authorList>
            <person name="Bruna T."/>
            <person name="Aryal R."/>
            <person name="Dudchenko O."/>
            <person name="Sargent D.J."/>
            <person name="Mead D."/>
            <person name="Buti M."/>
            <person name="Cavallini A."/>
            <person name="Hytonen T."/>
            <person name="Andres J."/>
            <person name="Pham M."/>
            <person name="Weisz D."/>
            <person name="Mascagni F."/>
            <person name="Usai G."/>
            <person name="Natali L."/>
            <person name="Bassil N."/>
            <person name="Fernandez G.E."/>
            <person name="Lomsadze A."/>
            <person name="Armour M."/>
            <person name="Olukolu B."/>
            <person name="Poorten T."/>
            <person name="Britton C."/>
            <person name="Davik J."/>
            <person name="Ashrafi H."/>
            <person name="Aiden E.L."/>
            <person name="Borodovsky M."/>
            <person name="Worthington M."/>
        </authorList>
    </citation>
    <scope>NUCLEOTIDE SEQUENCE [LARGE SCALE GENOMIC DNA]</scope>
    <source>
        <strain evidence="2">PI 553951</strain>
    </source>
</reference>
<dbReference type="Proteomes" id="UP001457282">
    <property type="component" value="Unassembled WGS sequence"/>
</dbReference>
<name>A0AAW1XSK7_RUBAR</name>
<sequence>MGTDRCGQEPTPVVLIWDRRRPRAACGYGNEHGLVAHGDRSWEPGQKTMALMRVRAQVHFFFLSASDFALFLPFIFCSAGADLVCRCHDGSKDGLHGDVREIDEEE</sequence>
<keyword evidence="1" id="KW-1133">Transmembrane helix</keyword>
<keyword evidence="1" id="KW-0472">Membrane</keyword>
<feature type="transmembrane region" description="Helical" evidence="1">
    <location>
        <begin position="58"/>
        <end position="76"/>
    </location>
</feature>
<evidence type="ECO:0000256" key="1">
    <source>
        <dbReference type="SAM" id="Phobius"/>
    </source>
</evidence>
<evidence type="ECO:0000313" key="3">
    <source>
        <dbReference type="Proteomes" id="UP001457282"/>
    </source>
</evidence>
<keyword evidence="1" id="KW-0812">Transmembrane</keyword>